<dbReference type="Proteomes" id="UP000886817">
    <property type="component" value="Unassembled WGS sequence"/>
</dbReference>
<name>A0A9D1WFS9_9FIRM</name>
<dbReference type="AlphaFoldDB" id="A0A9D1WFS9"/>
<organism evidence="1 2">
    <name type="scientific">Candidatus Blautia gallistercoris</name>
    <dbReference type="NCBI Taxonomy" id="2838490"/>
    <lineage>
        <taxon>Bacteria</taxon>
        <taxon>Bacillati</taxon>
        <taxon>Bacillota</taxon>
        <taxon>Clostridia</taxon>
        <taxon>Lachnospirales</taxon>
        <taxon>Lachnospiraceae</taxon>
        <taxon>Blautia</taxon>
    </lineage>
</organism>
<evidence type="ECO:0000313" key="1">
    <source>
        <dbReference type="EMBL" id="HIX58364.1"/>
    </source>
</evidence>
<reference evidence="1" key="2">
    <citation type="submission" date="2021-04" db="EMBL/GenBank/DDBJ databases">
        <authorList>
            <person name="Gilroy R."/>
        </authorList>
    </citation>
    <scope>NUCLEOTIDE SEQUENCE</scope>
    <source>
        <strain evidence="1">ChiSjej1B19-8411</strain>
    </source>
</reference>
<accession>A0A9D1WFS9</accession>
<evidence type="ECO:0000313" key="2">
    <source>
        <dbReference type="Proteomes" id="UP000886817"/>
    </source>
</evidence>
<comment type="caution">
    <text evidence="1">The sequence shown here is derived from an EMBL/GenBank/DDBJ whole genome shotgun (WGS) entry which is preliminary data.</text>
</comment>
<reference evidence="1" key="1">
    <citation type="journal article" date="2021" name="PeerJ">
        <title>Extensive microbial diversity within the chicken gut microbiome revealed by metagenomics and culture.</title>
        <authorList>
            <person name="Gilroy R."/>
            <person name="Ravi A."/>
            <person name="Getino M."/>
            <person name="Pursley I."/>
            <person name="Horton D.L."/>
            <person name="Alikhan N.F."/>
            <person name="Baker D."/>
            <person name="Gharbi K."/>
            <person name="Hall N."/>
            <person name="Watson M."/>
            <person name="Adriaenssens E.M."/>
            <person name="Foster-Nyarko E."/>
            <person name="Jarju S."/>
            <person name="Secka A."/>
            <person name="Antonio M."/>
            <person name="Oren A."/>
            <person name="Chaudhuri R.R."/>
            <person name="La Ragione R."/>
            <person name="Hildebrand F."/>
            <person name="Pallen M.J."/>
        </authorList>
    </citation>
    <scope>NUCLEOTIDE SEQUENCE</scope>
    <source>
        <strain evidence="1">ChiSjej1B19-8411</strain>
    </source>
</reference>
<gene>
    <name evidence="1" type="ORF">IAA45_01415</name>
</gene>
<protein>
    <submittedName>
        <fullName evidence="1">Transposase</fullName>
    </submittedName>
</protein>
<dbReference type="EMBL" id="DXEX01000037">
    <property type="protein sequence ID" value="HIX58364.1"/>
    <property type="molecule type" value="Genomic_DNA"/>
</dbReference>
<sequence>MENPVSYRRNTKENLAKVMIRDSSHTIRLGLQVTVLSLEHQSHVHYAMPLRVLNGDGSCYDGQWRSIQKIHKKAGNLQGAEFLSGMGREDRLLPSLTLVLYYGMEPWDGPRRLKDLLQLEYCPEELEQRIADYPMQLLEVAFYPHTDIFRTDLRYVFGFLQRSRDRKALQSYVAEHAEVFSHLDWSAYEMLRIMTHSEKLIRKSGEEKGRCDMCKALEDLFQSGVEQGIAEGEARGEARGKTQGEISGIRLAREVIRLQMAGSDENTIAERCEIPVTKVREILL</sequence>
<proteinExistence type="predicted"/>